<dbReference type="SUPFAM" id="SSF52518">
    <property type="entry name" value="Thiamin diphosphate-binding fold (THDP-binding)"/>
    <property type="match status" value="1"/>
</dbReference>
<reference evidence="9 10" key="1">
    <citation type="submission" date="2018-06" db="EMBL/GenBank/DDBJ databases">
        <authorList>
            <consortium name="Pathogen Informatics"/>
            <person name="Doyle S."/>
        </authorList>
    </citation>
    <scope>NUCLEOTIDE SEQUENCE [LARGE SCALE GENOMIC DNA]</scope>
    <source>
        <strain evidence="9 10">NCTC7304</strain>
    </source>
</reference>
<dbReference type="GO" id="GO:0004591">
    <property type="term" value="F:oxoglutarate dehydrogenase (succinyl-transferring) activity"/>
    <property type="evidence" value="ECO:0007669"/>
    <property type="project" value="UniProtKB-EC"/>
</dbReference>
<dbReference type="EMBL" id="UGXD01000002">
    <property type="protein sequence ID" value="SUG34266.1"/>
    <property type="molecule type" value="Genomic_DNA"/>
</dbReference>
<dbReference type="InterPro" id="IPR011603">
    <property type="entry name" value="2oxoglutarate_DH_E1"/>
</dbReference>
<gene>
    <name evidence="9" type="primary">sucA_3</name>
    <name evidence="9" type="ORF">NCTC7304_03774</name>
</gene>
<keyword evidence="6 9" id="KW-0560">Oxidoreductase</keyword>
<evidence type="ECO:0000256" key="5">
    <source>
        <dbReference type="ARBA" id="ARBA00013321"/>
    </source>
</evidence>
<evidence type="ECO:0000256" key="1">
    <source>
        <dbReference type="ARBA" id="ARBA00001964"/>
    </source>
</evidence>
<keyword evidence="7" id="KW-0786">Thiamine pyrophosphate</keyword>
<evidence type="ECO:0000256" key="7">
    <source>
        <dbReference type="ARBA" id="ARBA00023052"/>
    </source>
</evidence>
<comment type="similarity">
    <text evidence="3">Belongs to the alpha-ketoglutarate dehydrogenase family.</text>
</comment>
<dbReference type="GO" id="GO:0045252">
    <property type="term" value="C:oxoglutarate dehydrogenase complex"/>
    <property type="evidence" value="ECO:0007669"/>
    <property type="project" value="TreeGrafter"/>
</dbReference>
<proteinExistence type="inferred from homology"/>
<accession>A0A379SYU7</accession>
<dbReference type="EC" id="1.2.4.2" evidence="4"/>
<dbReference type="PANTHER" id="PTHR23152:SF4">
    <property type="entry name" value="2-OXOADIPATE DEHYDROGENASE COMPLEX COMPONENT E1"/>
    <property type="match status" value="1"/>
</dbReference>
<evidence type="ECO:0000256" key="6">
    <source>
        <dbReference type="ARBA" id="ARBA00023002"/>
    </source>
</evidence>
<dbReference type="GO" id="GO:0005829">
    <property type="term" value="C:cytosol"/>
    <property type="evidence" value="ECO:0007669"/>
    <property type="project" value="TreeGrafter"/>
</dbReference>
<protein>
    <recommendedName>
        <fullName evidence="5">2-oxoglutarate dehydrogenase E1 component</fullName>
        <ecNumber evidence="4">1.2.4.2</ecNumber>
    </recommendedName>
    <alternativeName>
        <fullName evidence="8">Alpha-ketoglutarate dehydrogenase</fullName>
    </alternativeName>
</protein>
<evidence type="ECO:0000256" key="4">
    <source>
        <dbReference type="ARBA" id="ARBA00012280"/>
    </source>
</evidence>
<evidence type="ECO:0000313" key="9">
    <source>
        <dbReference type="EMBL" id="SUG34266.1"/>
    </source>
</evidence>
<dbReference type="PANTHER" id="PTHR23152">
    <property type="entry name" value="2-OXOGLUTARATE DEHYDROGENASE"/>
    <property type="match status" value="1"/>
</dbReference>
<evidence type="ECO:0000256" key="2">
    <source>
        <dbReference type="ARBA" id="ARBA00003906"/>
    </source>
</evidence>
<comment type="cofactor">
    <cofactor evidence="1">
        <name>thiamine diphosphate</name>
        <dbReference type="ChEBI" id="CHEBI:58937"/>
    </cofactor>
</comment>
<dbReference type="AlphaFoldDB" id="A0A379SYU7"/>
<dbReference type="GO" id="GO:0030976">
    <property type="term" value="F:thiamine pyrophosphate binding"/>
    <property type="evidence" value="ECO:0007669"/>
    <property type="project" value="InterPro"/>
</dbReference>
<dbReference type="Gene3D" id="1.10.287.1150">
    <property type="entry name" value="TPP helical domain"/>
    <property type="match status" value="1"/>
</dbReference>
<evidence type="ECO:0000313" key="10">
    <source>
        <dbReference type="Proteomes" id="UP000254762"/>
    </source>
</evidence>
<dbReference type="Proteomes" id="UP000254762">
    <property type="component" value="Unassembled WGS sequence"/>
</dbReference>
<dbReference type="FunFam" id="1.10.287.1150:FF:000004">
    <property type="entry name" value="2-oxoglutarate dehydrogenase E1 component"/>
    <property type="match status" value="1"/>
</dbReference>
<dbReference type="Gene3D" id="3.40.50.970">
    <property type="match status" value="1"/>
</dbReference>
<dbReference type="InterPro" id="IPR029061">
    <property type="entry name" value="THDP-binding"/>
</dbReference>
<evidence type="ECO:0000256" key="8">
    <source>
        <dbReference type="ARBA" id="ARBA00030680"/>
    </source>
</evidence>
<evidence type="ECO:0000256" key="3">
    <source>
        <dbReference type="ARBA" id="ARBA00006936"/>
    </source>
</evidence>
<sequence>MQTSNPLGLWKQERVADLDPSFHDLTEADFQETFNVGSFASGKETMKLGELLDALKQTYCGPIGAEYMHITSTEEKRWIQQRIESGRAAFSADEKKRFLNELTAAEGLERYLGAKFPGAKRFSLEGGDALIPMLKEMVRHAGNSGTREVVLGMAHRGRLNVLINVLG</sequence>
<organism evidence="9 10">
    <name type="scientific">Salmonella enterica subsp. arizonae</name>
    <dbReference type="NCBI Taxonomy" id="59203"/>
    <lineage>
        <taxon>Bacteria</taxon>
        <taxon>Pseudomonadati</taxon>
        <taxon>Pseudomonadota</taxon>
        <taxon>Gammaproteobacteria</taxon>
        <taxon>Enterobacterales</taxon>
        <taxon>Enterobacteriaceae</taxon>
        <taxon>Salmonella</taxon>
    </lineage>
</organism>
<name>A0A379SYU7_SALER</name>
<dbReference type="GO" id="GO:0006099">
    <property type="term" value="P:tricarboxylic acid cycle"/>
    <property type="evidence" value="ECO:0007669"/>
    <property type="project" value="TreeGrafter"/>
</dbReference>
<comment type="function">
    <text evidence="2">E1 component of the 2-oxoglutarate dehydrogenase (OGDH) complex which catalyzes the decarboxylation of 2-oxoglutarate, the first step in the conversion of 2-oxoglutarate to succinyl-CoA and CO(2).</text>
</comment>